<evidence type="ECO:0000313" key="2">
    <source>
        <dbReference type="EMBL" id="GGF98388.1"/>
    </source>
</evidence>
<organism evidence="2 3">
    <name type="scientific">Rhodococcoides trifolii</name>
    <dbReference type="NCBI Taxonomy" id="908250"/>
    <lineage>
        <taxon>Bacteria</taxon>
        <taxon>Bacillati</taxon>
        <taxon>Actinomycetota</taxon>
        <taxon>Actinomycetes</taxon>
        <taxon>Mycobacteriales</taxon>
        <taxon>Nocardiaceae</taxon>
        <taxon>Rhodococcoides</taxon>
    </lineage>
</organism>
<evidence type="ECO:0000256" key="1">
    <source>
        <dbReference type="SAM" id="MobiDB-lite"/>
    </source>
</evidence>
<comment type="caution">
    <text evidence="2">The sequence shown here is derived from an EMBL/GenBank/DDBJ whole genome shotgun (WGS) entry which is preliminary data.</text>
</comment>
<dbReference type="InterPro" id="IPR036689">
    <property type="entry name" value="ESAT-6-like_sf"/>
</dbReference>
<feature type="compositionally biased region" description="Polar residues" evidence="1">
    <location>
        <begin position="326"/>
        <end position="338"/>
    </location>
</feature>
<dbReference type="InterPro" id="IPR038332">
    <property type="entry name" value="PPE_sf"/>
</dbReference>
<dbReference type="Gene3D" id="1.20.1260.20">
    <property type="entry name" value="PPE superfamily"/>
    <property type="match status" value="1"/>
</dbReference>
<feature type="compositionally biased region" description="Low complexity" evidence="1">
    <location>
        <begin position="287"/>
        <end position="299"/>
    </location>
</feature>
<feature type="compositionally biased region" description="Low complexity" evidence="1">
    <location>
        <begin position="241"/>
        <end position="277"/>
    </location>
</feature>
<evidence type="ECO:0000313" key="3">
    <source>
        <dbReference type="Proteomes" id="UP000654257"/>
    </source>
</evidence>
<dbReference type="AlphaFoldDB" id="A0A917CTK1"/>
<reference evidence="2" key="2">
    <citation type="submission" date="2020-09" db="EMBL/GenBank/DDBJ databases">
        <authorList>
            <person name="Sun Q."/>
            <person name="Sedlacek I."/>
        </authorList>
    </citation>
    <scope>NUCLEOTIDE SEQUENCE</scope>
    <source>
        <strain evidence="2">CCM 7905</strain>
    </source>
</reference>
<sequence>MGQIGSVDMLPQVVQPEAFDAYSHEEIFFHVQNLQPGEVLSSAKMWRGAHEQFSAVVDGLWAQIDPILNTEWTGAAAAGAKAAVRQYADQSHRLVEILDVVANKLEESYTGFEQTKLQVPPPQSFTFTDFARMMTGFPYALPGNVVAARAEAEERRHEAVQVMNTVYSPVVVQSDTGVPQLPPPFDPTGSGAGSIPASTLPSGSGYASTGFAPTNSGGTQFSGGSADVAPAHPADTTAASTNAPAQAVTQQAVTQQPATTSAPGTPSGTTGSAVPSTMSTAPADTHAASWAPGGSRRSGSGVGAGGGSSAGAGGGSPRAPYGSGAQTAGSNPSVMQNPSGRVDGSGSGRGMYGAGGMMPGGGRAGGDQDGEHTIPGYLVNVDNGDELVGDLPLVAPPVIG</sequence>
<feature type="region of interest" description="Disordered" evidence="1">
    <location>
        <begin position="177"/>
        <end position="376"/>
    </location>
</feature>
<accession>A0A917CTK1</accession>
<protein>
    <recommendedName>
        <fullName evidence="4">PPE domain-containing protein</fullName>
    </recommendedName>
</protein>
<reference evidence="2" key="1">
    <citation type="journal article" date="2014" name="Int. J. Syst. Evol. Microbiol.">
        <title>Complete genome sequence of Corynebacterium casei LMG S-19264T (=DSM 44701T), isolated from a smear-ripened cheese.</title>
        <authorList>
            <consortium name="US DOE Joint Genome Institute (JGI-PGF)"/>
            <person name="Walter F."/>
            <person name="Albersmeier A."/>
            <person name="Kalinowski J."/>
            <person name="Ruckert C."/>
        </authorList>
    </citation>
    <scope>NUCLEOTIDE SEQUENCE</scope>
    <source>
        <strain evidence="2">CCM 7905</strain>
    </source>
</reference>
<feature type="compositionally biased region" description="Gly residues" evidence="1">
    <location>
        <begin position="343"/>
        <end position="367"/>
    </location>
</feature>
<dbReference type="Proteomes" id="UP000654257">
    <property type="component" value="Unassembled WGS sequence"/>
</dbReference>
<proteinExistence type="predicted"/>
<dbReference type="InterPro" id="IPR010310">
    <property type="entry name" value="T7SS_ESAT-6-like"/>
</dbReference>
<feature type="compositionally biased region" description="Polar residues" evidence="1">
    <location>
        <begin position="196"/>
        <end position="223"/>
    </location>
</feature>
<dbReference type="EMBL" id="BMCU01000001">
    <property type="protein sequence ID" value="GGF98388.1"/>
    <property type="molecule type" value="Genomic_DNA"/>
</dbReference>
<gene>
    <name evidence="2" type="ORF">GCM10007304_10500</name>
</gene>
<evidence type="ECO:0008006" key="4">
    <source>
        <dbReference type="Google" id="ProtNLM"/>
    </source>
</evidence>
<feature type="compositionally biased region" description="Gly residues" evidence="1">
    <location>
        <begin position="300"/>
        <end position="316"/>
    </location>
</feature>
<keyword evidence="3" id="KW-1185">Reference proteome</keyword>
<name>A0A917CTK1_9NOCA</name>
<dbReference type="SUPFAM" id="SSF140453">
    <property type="entry name" value="EsxAB dimer-like"/>
    <property type="match status" value="1"/>
</dbReference>
<dbReference type="Pfam" id="PF06013">
    <property type="entry name" value="WXG100"/>
    <property type="match status" value="1"/>
</dbReference>